<keyword evidence="3" id="KW-0645">Protease</keyword>
<proteinExistence type="inferred from homology"/>
<keyword evidence="11" id="KW-1185">Reference proteome</keyword>
<evidence type="ECO:0000256" key="1">
    <source>
        <dbReference type="ARBA" id="ARBA00001198"/>
    </source>
</evidence>
<sequence>MALEDLCGLQALGGSLRGSLGVGRYLDRSPIDFGQTAPDSVPAPDASGWSAGGPGGPDSAPGAGPDSAPGAVPLPFPTAHGTTTLGFLFQGGVLAAADTRSSCSGLVACPASRKVVPLHRHLLALGSGTSADIALWRRILARELRLYQLRHGRRLTTGGAAKLLALMLAGPPGGGAGTSRGGARLYYVCSDGKRLRGELFSVGSGSPYAYSVLDEEVRWGLSVEQAARAGREAVYRASRRDAYSGNCVDVFLVTARGWPNDEMSARGME</sequence>
<dbReference type="Gene3D" id="3.60.20.10">
    <property type="entry name" value="Glutamine Phosphoribosylpyrophosphate, subunit 1, domain 1"/>
    <property type="match status" value="1"/>
</dbReference>
<accession>A0A8C5B1M8</accession>
<dbReference type="SUPFAM" id="SSF56235">
    <property type="entry name" value="N-terminal nucleophile aminohydrolases (Ntn hydrolases)"/>
    <property type="match status" value="1"/>
</dbReference>
<dbReference type="PROSITE" id="PS00854">
    <property type="entry name" value="PROTEASOME_BETA_1"/>
    <property type="match status" value="1"/>
</dbReference>
<dbReference type="AlphaFoldDB" id="A0A8C5B1M8"/>
<dbReference type="PANTHER" id="PTHR32194:SF15">
    <property type="entry name" value="PROTEASOME SUBUNIT BETA"/>
    <property type="match status" value="1"/>
</dbReference>
<dbReference type="PROSITE" id="PS51476">
    <property type="entry name" value="PROTEASOME_BETA_2"/>
    <property type="match status" value="1"/>
</dbReference>
<keyword evidence="2 8" id="KW-0963">Cytoplasm</keyword>
<dbReference type="Proteomes" id="UP000694546">
    <property type="component" value="Chromosome 12"/>
</dbReference>
<evidence type="ECO:0000256" key="5">
    <source>
        <dbReference type="ARBA" id="ARBA00022801"/>
    </source>
</evidence>
<dbReference type="GO" id="GO:0005839">
    <property type="term" value="C:proteasome core complex"/>
    <property type="evidence" value="ECO:0007669"/>
    <property type="project" value="InterPro"/>
</dbReference>
<evidence type="ECO:0000256" key="4">
    <source>
        <dbReference type="ARBA" id="ARBA00022698"/>
    </source>
</evidence>
<evidence type="ECO:0000313" key="10">
    <source>
        <dbReference type="Ensembl" id="ENSGMOP00000040531.1"/>
    </source>
</evidence>
<evidence type="ECO:0000256" key="3">
    <source>
        <dbReference type="ARBA" id="ARBA00022670"/>
    </source>
</evidence>
<keyword evidence="8" id="KW-0539">Nucleus</keyword>
<dbReference type="GO" id="GO:0005634">
    <property type="term" value="C:nucleus"/>
    <property type="evidence" value="ECO:0007669"/>
    <property type="project" value="UniProtKB-SubCell"/>
</dbReference>
<evidence type="ECO:0000256" key="6">
    <source>
        <dbReference type="ARBA" id="ARBA00022942"/>
    </source>
</evidence>
<keyword evidence="4" id="KW-0888">Threonine protease</keyword>
<dbReference type="InterPro" id="IPR000243">
    <property type="entry name" value="Pept_T1A_subB"/>
</dbReference>
<dbReference type="Pfam" id="PF00227">
    <property type="entry name" value="Proteasome"/>
    <property type="match status" value="1"/>
</dbReference>
<organism evidence="10 11">
    <name type="scientific">Gadus morhua</name>
    <name type="common">Atlantic cod</name>
    <dbReference type="NCBI Taxonomy" id="8049"/>
    <lineage>
        <taxon>Eukaryota</taxon>
        <taxon>Metazoa</taxon>
        <taxon>Chordata</taxon>
        <taxon>Craniata</taxon>
        <taxon>Vertebrata</taxon>
        <taxon>Euteleostomi</taxon>
        <taxon>Actinopterygii</taxon>
        <taxon>Neopterygii</taxon>
        <taxon>Teleostei</taxon>
        <taxon>Neoteleostei</taxon>
        <taxon>Acanthomorphata</taxon>
        <taxon>Zeiogadaria</taxon>
        <taxon>Gadariae</taxon>
        <taxon>Gadiformes</taxon>
        <taxon>Gadoidei</taxon>
        <taxon>Gadidae</taxon>
        <taxon>Gadus</taxon>
    </lineage>
</organism>
<reference evidence="10" key="2">
    <citation type="submission" date="2025-09" db="UniProtKB">
        <authorList>
            <consortium name="Ensembl"/>
        </authorList>
    </citation>
    <scope>IDENTIFICATION</scope>
</reference>
<comment type="subunit">
    <text evidence="8">Component of the proteasome complex.</text>
</comment>
<dbReference type="PRINTS" id="PR00141">
    <property type="entry name" value="PROTEASOME"/>
</dbReference>
<comment type="function">
    <text evidence="7">The proteasome is a multicatalytic proteinase complex which is characterized by its ability to cleave peptides with Arg, Phe, Tyr, Leu, and Glu adjacent to the leaving group at neutral or slightly basic pH. The proteasome has an ATP-dependent proteolytic activity. This subunit is involved in antigen processing to generate class I binding peptides.</text>
</comment>
<comment type="subcellular location">
    <subcellularLocation>
        <location evidence="8">Cytoplasm</location>
    </subcellularLocation>
    <subcellularLocation>
        <location evidence="8">Nucleus</location>
    </subcellularLocation>
</comment>
<evidence type="ECO:0000313" key="11">
    <source>
        <dbReference type="Proteomes" id="UP000694546"/>
    </source>
</evidence>
<keyword evidence="5" id="KW-0378">Hydrolase</keyword>
<keyword evidence="6 8" id="KW-0647">Proteasome</keyword>
<dbReference type="GO" id="GO:0005737">
    <property type="term" value="C:cytoplasm"/>
    <property type="evidence" value="ECO:0007669"/>
    <property type="project" value="UniProtKB-SubCell"/>
</dbReference>
<protein>
    <recommendedName>
        <fullName evidence="8">Proteasome subunit beta</fullName>
    </recommendedName>
</protein>
<feature type="region of interest" description="Disordered" evidence="9">
    <location>
        <begin position="33"/>
        <end position="75"/>
    </location>
</feature>
<comment type="function">
    <text evidence="8">Component of the proteasome, a multicatalytic proteinase complex which is characterized by its ability to cleave peptides with Arg, Phe, Tyr, Leu, and Glu adjacent to the leaving group at neutral or slightly basic pH. The proteasome has an ATP-dependent proteolytic activity.</text>
</comment>
<evidence type="ECO:0000256" key="2">
    <source>
        <dbReference type="ARBA" id="ARBA00022490"/>
    </source>
</evidence>
<dbReference type="InterPro" id="IPR016050">
    <property type="entry name" value="Proteasome_bsu_CS"/>
</dbReference>
<evidence type="ECO:0000256" key="9">
    <source>
        <dbReference type="SAM" id="MobiDB-lite"/>
    </source>
</evidence>
<comment type="similarity">
    <text evidence="8">Belongs to the peptidase T1B family.</text>
</comment>
<evidence type="ECO:0000256" key="7">
    <source>
        <dbReference type="ARBA" id="ARBA00025456"/>
    </source>
</evidence>
<dbReference type="GO" id="GO:0051603">
    <property type="term" value="P:proteolysis involved in protein catabolic process"/>
    <property type="evidence" value="ECO:0007669"/>
    <property type="project" value="InterPro"/>
</dbReference>
<evidence type="ECO:0000256" key="8">
    <source>
        <dbReference type="RuleBase" id="RU004203"/>
    </source>
</evidence>
<reference evidence="10" key="1">
    <citation type="submission" date="2025-08" db="UniProtKB">
        <authorList>
            <consortium name="Ensembl"/>
        </authorList>
    </citation>
    <scope>IDENTIFICATION</scope>
</reference>
<dbReference type="PANTHER" id="PTHR32194">
    <property type="entry name" value="METALLOPROTEASE TLDD"/>
    <property type="match status" value="1"/>
</dbReference>
<dbReference type="InterPro" id="IPR023333">
    <property type="entry name" value="Proteasome_suB-type"/>
</dbReference>
<feature type="compositionally biased region" description="Low complexity" evidence="9">
    <location>
        <begin position="57"/>
        <end position="71"/>
    </location>
</feature>
<dbReference type="Ensembl" id="ENSGMOT00000040623.1">
    <property type="protein sequence ID" value="ENSGMOP00000040531.1"/>
    <property type="gene ID" value="ENSGMOG00000036483.1"/>
</dbReference>
<dbReference type="InterPro" id="IPR001353">
    <property type="entry name" value="Proteasome_sua/b"/>
</dbReference>
<dbReference type="GeneTree" id="ENSGT00940000162200"/>
<name>A0A8C5B1M8_GADMO</name>
<comment type="catalytic activity">
    <reaction evidence="1">
        <text>Cleavage of peptide bonds with very broad specificity.</text>
        <dbReference type="EC" id="3.4.25.1"/>
    </reaction>
</comment>
<dbReference type="InterPro" id="IPR029055">
    <property type="entry name" value="Ntn_hydrolases_N"/>
</dbReference>